<dbReference type="AlphaFoldDB" id="A0A376GY30"/>
<accession>A0A376GY30</accession>
<gene>
    <name evidence="2" type="ORF">NCTC12360_01892</name>
</gene>
<evidence type="ECO:0000256" key="1">
    <source>
        <dbReference type="SAM" id="Phobius"/>
    </source>
</evidence>
<keyword evidence="1" id="KW-0472">Membrane</keyword>
<keyword evidence="1" id="KW-1133">Transmembrane helix</keyword>
<protein>
    <submittedName>
        <fullName evidence="2">Uncharacterized protein</fullName>
    </submittedName>
</protein>
<feature type="transmembrane region" description="Helical" evidence="1">
    <location>
        <begin position="12"/>
        <end position="36"/>
    </location>
</feature>
<reference evidence="2 3" key="1">
    <citation type="submission" date="2018-06" db="EMBL/GenBank/DDBJ databases">
        <authorList>
            <consortium name="Pathogen Informatics"/>
            <person name="Doyle S."/>
        </authorList>
    </citation>
    <scope>NUCLEOTIDE SEQUENCE [LARGE SCALE GENOMIC DNA]</scope>
    <source>
        <strain evidence="2 3">NCTC12360</strain>
    </source>
</reference>
<sequence length="38" mass="4420">MKKNSAWLKPWKIMLIVLASFAGSFIAKMVFSLFFVHM</sequence>
<organism evidence="2 3">
    <name type="scientific">Enterococcus gallinarum</name>
    <dbReference type="NCBI Taxonomy" id="1353"/>
    <lineage>
        <taxon>Bacteria</taxon>
        <taxon>Bacillati</taxon>
        <taxon>Bacillota</taxon>
        <taxon>Bacilli</taxon>
        <taxon>Lactobacillales</taxon>
        <taxon>Enterococcaceae</taxon>
        <taxon>Enterococcus</taxon>
    </lineage>
</organism>
<evidence type="ECO:0000313" key="3">
    <source>
        <dbReference type="Proteomes" id="UP000254807"/>
    </source>
</evidence>
<proteinExistence type="predicted"/>
<dbReference type="EMBL" id="UFYW01000001">
    <property type="protein sequence ID" value="STD83427.1"/>
    <property type="molecule type" value="Genomic_DNA"/>
</dbReference>
<keyword evidence="3" id="KW-1185">Reference proteome</keyword>
<name>A0A376GY30_ENTGA</name>
<keyword evidence="1" id="KW-0812">Transmembrane</keyword>
<evidence type="ECO:0000313" key="2">
    <source>
        <dbReference type="EMBL" id="STD83427.1"/>
    </source>
</evidence>
<dbReference type="Proteomes" id="UP000254807">
    <property type="component" value="Unassembled WGS sequence"/>
</dbReference>